<dbReference type="RefSeq" id="WP_200349146.1">
    <property type="nucleotide sequence ID" value="NZ_BAABHZ010000005.1"/>
</dbReference>
<dbReference type="Pfam" id="PF01451">
    <property type="entry name" value="LMWPc"/>
    <property type="match status" value="1"/>
</dbReference>
<dbReference type="GO" id="GO:0004725">
    <property type="term" value="F:protein tyrosine phosphatase activity"/>
    <property type="evidence" value="ECO:0007669"/>
    <property type="project" value="InterPro"/>
</dbReference>
<dbReference type="InterPro" id="IPR036196">
    <property type="entry name" value="Ptyr_pPase_sf"/>
</dbReference>
<dbReference type="InterPro" id="IPR017867">
    <property type="entry name" value="Tyr_phospatase_low_mol_wt"/>
</dbReference>
<sequence length="162" mass="17845">MQPPLISPRRVLFVCLGNICRSPAAEIIFRQQVEDAGLSGEFEIDSAGTISHHEGSPPDSRMSETLLRKGYTVSGQARRISAQDLEKFDLIVTMDESNHTDVMGIDHTGAHHGKIRTLVSFCREHDDLRVPDPYYGGQIGFNHVISLLEDGCAGILDSLKSK</sequence>
<dbReference type="PRINTS" id="PR00719">
    <property type="entry name" value="LMWPTPASE"/>
</dbReference>
<reference evidence="6" key="1">
    <citation type="submission" date="2021-01" db="EMBL/GenBank/DDBJ databases">
        <title>Modified the classification status of verrucomicrobia.</title>
        <authorList>
            <person name="Feng X."/>
        </authorList>
    </citation>
    <scope>NUCLEOTIDE SEQUENCE</scope>
    <source>
        <strain evidence="6">JCM 18052</strain>
    </source>
</reference>
<proteinExistence type="inferred from homology"/>
<name>A0A934QWU5_9BACT</name>
<dbReference type="PANTHER" id="PTHR47439:SF1">
    <property type="entry name" value="ACID PHOSPHATASE"/>
    <property type="match status" value="1"/>
</dbReference>
<dbReference type="CDD" id="cd16343">
    <property type="entry name" value="LMWPTP"/>
    <property type="match status" value="1"/>
</dbReference>
<evidence type="ECO:0000256" key="4">
    <source>
        <dbReference type="PIRSR" id="PIRSR617867-1"/>
    </source>
</evidence>
<organism evidence="6 7">
    <name type="scientific">Luteolibacter yonseiensis</name>
    <dbReference type="NCBI Taxonomy" id="1144680"/>
    <lineage>
        <taxon>Bacteria</taxon>
        <taxon>Pseudomonadati</taxon>
        <taxon>Verrucomicrobiota</taxon>
        <taxon>Verrucomicrobiia</taxon>
        <taxon>Verrucomicrobiales</taxon>
        <taxon>Verrucomicrobiaceae</taxon>
        <taxon>Luteolibacter</taxon>
    </lineage>
</organism>
<comment type="similarity">
    <text evidence="1">Belongs to the low molecular weight phosphotyrosine protein phosphatase family.</text>
</comment>
<protein>
    <submittedName>
        <fullName evidence="6">Low molecular weight phosphotyrosine protein phosphatase</fullName>
    </submittedName>
</protein>
<dbReference type="FunFam" id="3.40.50.2300:FF:000113">
    <property type="entry name" value="Low molecular weight protein-tyrosine-phosphatase"/>
    <property type="match status" value="1"/>
</dbReference>
<evidence type="ECO:0000259" key="5">
    <source>
        <dbReference type="SMART" id="SM00226"/>
    </source>
</evidence>
<feature type="active site" description="Proton donor" evidence="4">
    <location>
        <position position="132"/>
    </location>
</feature>
<evidence type="ECO:0000256" key="2">
    <source>
        <dbReference type="ARBA" id="ARBA00022801"/>
    </source>
</evidence>
<dbReference type="Gene3D" id="3.40.50.2300">
    <property type="match status" value="1"/>
</dbReference>
<evidence type="ECO:0000256" key="1">
    <source>
        <dbReference type="ARBA" id="ARBA00011063"/>
    </source>
</evidence>
<feature type="domain" description="Phosphotyrosine protein phosphatase I" evidence="5">
    <location>
        <begin position="9"/>
        <end position="158"/>
    </location>
</feature>
<feature type="active site" description="Nucleophile" evidence="4">
    <location>
        <position position="15"/>
    </location>
</feature>
<dbReference type="SMART" id="SM00226">
    <property type="entry name" value="LMWPc"/>
    <property type="match status" value="1"/>
</dbReference>
<dbReference type="AlphaFoldDB" id="A0A934QWU5"/>
<keyword evidence="3" id="KW-0904">Protein phosphatase</keyword>
<dbReference type="InterPro" id="IPR052995">
    <property type="entry name" value="LMW-PTP"/>
</dbReference>
<comment type="caution">
    <text evidence="6">The sequence shown here is derived from an EMBL/GenBank/DDBJ whole genome shotgun (WGS) entry which is preliminary data.</text>
</comment>
<evidence type="ECO:0000256" key="3">
    <source>
        <dbReference type="ARBA" id="ARBA00022912"/>
    </source>
</evidence>
<dbReference type="EMBL" id="JAENIK010000001">
    <property type="protein sequence ID" value="MBK1814188.1"/>
    <property type="molecule type" value="Genomic_DNA"/>
</dbReference>
<evidence type="ECO:0000313" key="6">
    <source>
        <dbReference type="EMBL" id="MBK1814188.1"/>
    </source>
</evidence>
<dbReference type="Proteomes" id="UP000600139">
    <property type="component" value="Unassembled WGS sequence"/>
</dbReference>
<gene>
    <name evidence="6" type="ORF">JIN84_01010</name>
</gene>
<accession>A0A934QWU5</accession>
<dbReference type="SUPFAM" id="SSF52788">
    <property type="entry name" value="Phosphotyrosine protein phosphatases I"/>
    <property type="match status" value="1"/>
</dbReference>
<evidence type="ECO:0000313" key="7">
    <source>
        <dbReference type="Proteomes" id="UP000600139"/>
    </source>
</evidence>
<dbReference type="InterPro" id="IPR023485">
    <property type="entry name" value="Ptyr_pPase"/>
</dbReference>
<keyword evidence="7" id="KW-1185">Reference proteome</keyword>
<dbReference type="PANTHER" id="PTHR47439">
    <property type="entry name" value="LOW MOLECULAR WEIGHT PHOSPHOTYROSINE PROTEIN PHOSPHATASE-RELATED"/>
    <property type="match status" value="1"/>
</dbReference>
<keyword evidence="2" id="KW-0378">Hydrolase</keyword>
<feature type="active site" evidence="4">
    <location>
        <position position="21"/>
    </location>
</feature>